<dbReference type="EnsemblPlants" id="OB12G15460.1">
    <property type="protein sequence ID" value="OB12G15460.1"/>
    <property type="gene ID" value="OB12G15460"/>
</dbReference>
<name>J3NC38_ORYBR</name>
<dbReference type="Gramene" id="OB12G15460.1">
    <property type="protein sequence ID" value="OB12G15460.1"/>
    <property type="gene ID" value="OB12G15460"/>
</dbReference>
<sequence length="61" mass="6910">MGPDRGDPVRPPRRLRSPEPPSVTAEAPDLNVAGMRRLEEEMRPQHTNIRCFPQTCSQLKS</sequence>
<dbReference type="HOGENOM" id="CLU_2926316_0_0_1"/>
<feature type="region of interest" description="Disordered" evidence="1">
    <location>
        <begin position="1"/>
        <end position="30"/>
    </location>
</feature>
<organism evidence="2">
    <name type="scientific">Oryza brachyantha</name>
    <name type="common">malo sina</name>
    <dbReference type="NCBI Taxonomy" id="4533"/>
    <lineage>
        <taxon>Eukaryota</taxon>
        <taxon>Viridiplantae</taxon>
        <taxon>Streptophyta</taxon>
        <taxon>Embryophyta</taxon>
        <taxon>Tracheophyta</taxon>
        <taxon>Spermatophyta</taxon>
        <taxon>Magnoliopsida</taxon>
        <taxon>Liliopsida</taxon>
        <taxon>Poales</taxon>
        <taxon>Poaceae</taxon>
        <taxon>BOP clade</taxon>
        <taxon>Oryzoideae</taxon>
        <taxon>Oryzeae</taxon>
        <taxon>Oryzinae</taxon>
        <taxon>Oryza</taxon>
    </lineage>
</organism>
<evidence type="ECO:0000313" key="2">
    <source>
        <dbReference type="EnsemblPlants" id="OB12G15460.1"/>
    </source>
</evidence>
<accession>J3NC38</accession>
<proteinExistence type="predicted"/>
<evidence type="ECO:0000256" key="1">
    <source>
        <dbReference type="SAM" id="MobiDB-lite"/>
    </source>
</evidence>
<reference evidence="2" key="1">
    <citation type="journal article" date="2013" name="Nat. Commun.">
        <title>Whole-genome sequencing of Oryza brachyantha reveals mechanisms underlying Oryza genome evolution.</title>
        <authorList>
            <person name="Chen J."/>
            <person name="Huang Q."/>
            <person name="Gao D."/>
            <person name="Wang J."/>
            <person name="Lang Y."/>
            <person name="Liu T."/>
            <person name="Li B."/>
            <person name="Bai Z."/>
            <person name="Luis Goicoechea J."/>
            <person name="Liang C."/>
            <person name="Chen C."/>
            <person name="Zhang W."/>
            <person name="Sun S."/>
            <person name="Liao Y."/>
            <person name="Zhang X."/>
            <person name="Yang L."/>
            <person name="Song C."/>
            <person name="Wang M."/>
            <person name="Shi J."/>
            <person name="Liu G."/>
            <person name="Liu J."/>
            <person name="Zhou H."/>
            <person name="Zhou W."/>
            <person name="Yu Q."/>
            <person name="An N."/>
            <person name="Chen Y."/>
            <person name="Cai Q."/>
            <person name="Wang B."/>
            <person name="Liu B."/>
            <person name="Min J."/>
            <person name="Huang Y."/>
            <person name="Wu H."/>
            <person name="Li Z."/>
            <person name="Zhang Y."/>
            <person name="Yin Y."/>
            <person name="Song W."/>
            <person name="Jiang J."/>
            <person name="Jackson S.A."/>
            <person name="Wing R.A."/>
            <person name="Wang J."/>
            <person name="Chen M."/>
        </authorList>
    </citation>
    <scope>NUCLEOTIDE SEQUENCE [LARGE SCALE GENOMIC DNA]</scope>
    <source>
        <strain evidence="2">cv. IRGC 101232</strain>
    </source>
</reference>
<reference evidence="2" key="2">
    <citation type="submission" date="2013-04" db="UniProtKB">
        <authorList>
            <consortium name="EnsemblPlants"/>
        </authorList>
    </citation>
    <scope>IDENTIFICATION</scope>
</reference>
<dbReference type="AlphaFoldDB" id="J3NC38"/>
<evidence type="ECO:0000313" key="3">
    <source>
        <dbReference type="Proteomes" id="UP000006038"/>
    </source>
</evidence>
<protein>
    <submittedName>
        <fullName evidence="2">Uncharacterized protein</fullName>
    </submittedName>
</protein>
<dbReference type="Proteomes" id="UP000006038">
    <property type="component" value="Chromosome 12"/>
</dbReference>
<feature type="compositionally biased region" description="Basic and acidic residues" evidence="1">
    <location>
        <begin position="1"/>
        <end position="10"/>
    </location>
</feature>
<keyword evidence="3" id="KW-1185">Reference proteome</keyword>